<name>A0A889IQ03_9CAUD</name>
<dbReference type="Proteomes" id="UP000622430">
    <property type="component" value="Segment"/>
</dbReference>
<keyword evidence="1" id="KW-0472">Membrane</keyword>
<dbReference type="EMBL" id="MW460246">
    <property type="protein sequence ID" value="QRE00452.1"/>
    <property type="molecule type" value="Genomic_DNA"/>
</dbReference>
<evidence type="ECO:0000256" key="1">
    <source>
        <dbReference type="SAM" id="Phobius"/>
    </source>
</evidence>
<sequence>MNITIIILALCIALACIVCMLLIWQISRTEDQLTEAVKLLDAWRKAPEYGSLARDTRELLKKKTSHFIAFRLD</sequence>
<protein>
    <submittedName>
        <fullName evidence="2">Uncharacterized protein</fullName>
    </submittedName>
</protein>
<keyword evidence="3" id="KW-1185">Reference proteome</keyword>
<accession>A0A889IQ03</accession>
<proteinExistence type="predicted"/>
<evidence type="ECO:0000313" key="3">
    <source>
        <dbReference type="Proteomes" id="UP000622430"/>
    </source>
</evidence>
<keyword evidence="1" id="KW-1133">Transmembrane helix</keyword>
<reference evidence="2" key="1">
    <citation type="submission" date="2021-01" db="EMBL/GenBank/DDBJ databases">
        <authorList>
            <person name="Rakov C."/>
            <person name="Alkalay-Oren S."/>
            <person name="Coppenhagen-Glazer S."/>
            <person name="Hazan R."/>
        </authorList>
    </citation>
    <scope>NUCLEOTIDE SEQUENCE</scope>
</reference>
<organism evidence="2 3">
    <name type="scientific">Burkholderia phage BCSR52</name>
    <dbReference type="NCBI Taxonomy" id="2805748"/>
    <lineage>
        <taxon>Viruses</taxon>
        <taxon>Duplodnaviria</taxon>
        <taxon>Heunggongvirae</taxon>
        <taxon>Uroviricota</taxon>
        <taxon>Caudoviricetes</taxon>
        <taxon>Lindbergviridae</taxon>
        <taxon>Irusalimvirus</taxon>
        <taxon>Irusalimvirus BCSR52</taxon>
    </lineage>
</organism>
<keyword evidence="1" id="KW-0812">Transmembrane</keyword>
<feature type="transmembrane region" description="Helical" evidence="1">
    <location>
        <begin position="6"/>
        <end position="24"/>
    </location>
</feature>
<evidence type="ECO:0000313" key="2">
    <source>
        <dbReference type="EMBL" id="QRE00452.1"/>
    </source>
</evidence>